<dbReference type="Gene3D" id="1.10.10.10">
    <property type="entry name" value="Winged helix-like DNA-binding domain superfamily/Winged helix DNA-binding domain"/>
    <property type="match status" value="1"/>
</dbReference>
<dbReference type="SMART" id="SM00849">
    <property type="entry name" value="Lactamase_B"/>
    <property type="match status" value="1"/>
</dbReference>
<dbReference type="InterPro" id="IPR036388">
    <property type="entry name" value="WH-like_DNA-bd_sf"/>
</dbReference>
<evidence type="ECO:0000313" key="2">
    <source>
        <dbReference type="EMBL" id="MBH0229783.1"/>
    </source>
</evidence>
<dbReference type="InterPro" id="IPR036866">
    <property type="entry name" value="RibonucZ/Hydroxyglut_hydro"/>
</dbReference>
<dbReference type="SUPFAM" id="SSF56281">
    <property type="entry name" value="Metallo-hydrolase/oxidoreductase"/>
    <property type="match status" value="1"/>
</dbReference>
<dbReference type="InterPro" id="IPR050662">
    <property type="entry name" value="Sec-metab_biosynth-thioest"/>
</dbReference>
<comment type="caution">
    <text evidence="2">The sequence shown here is derived from an EMBL/GenBank/DDBJ whole genome shotgun (WGS) entry which is preliminary data.</text>
</comment>
<keyword evidence="3" id="KW-1185">Reference proteome</keyword>
<accession>A0A931MUB3</accession>
<dbReference type="PANTHER" id="PTHR23131:SF4">
    <property type="entry name" value="METALLO-BETA-LACTAMASE SUPERFAMILY POTEIN"/>
    <property type="match status" value="1"/>
</dbReference>
<evidence type="ECO:0000259" key="1">
    <source>
        <dbReference type="SMART" id="SM00849"/>
    </source>
</evidence>
<dbReference type="AlphaFoldDB" id="A0A931MUB3"/>
<dbReference type="RefSeq" id="WP_197316374.1">
    <property type="nucleotide sequence ID" value="NZ_JADZSC010000001.1"/>
</dbReference>
<proteinExistence type="predicted"/>
<reference evidence="2 3" key="1">
    <citation type="journal article" date="2005" name="Int. J. Syst. Evol. Microbiol.">
        <title>Halobacillus yeomjeoni sp. nov., isolated from a marine solar saltern in Korea.</title>
        <authorList>
            <person name="Yoon J.H."/>
            <person name="Kang S.J."/>
            <person name="Lee C.H."/>
            <person name="Oh H.W."/>
            <person name="Oh T.K."/>
        </authorList>
    </citation>
    <scope>NUCLEOTIDE SEQUENCE [LARGE SCALE GENOMIC DNA]</scope>
    <source>
        <strain evidence="2 3">KCTC 3957</strain>
    </source>
</reference>
<gene>
    <name evidence="2" type="ORF">H0267_06085</name>
</gene>
<sequence>MQTMKDTIKKITLPTPYAVGDVHVYLLEGDRLTLIDAGVKTDDAWQALVKQLAECGYTPEDIEQVVLTHHHPDHMGLVEKLPNVSSVAGHPKLRPWLERDETFFKRYEQFFYEMYQESGVPQQYYPLLKRLKKPLEFSSKGSLTEELTDGGVIPGHDEWVTVETPGHAQSHISFYREADGAFIGGDHLLEPISSNPLLEPPYEEGEERPRPLLQYRASMEKLLNFDIQIVYPGHGKVFDQAHALIRRRLKKQVERAEKVLKMFEDGPLGAYEVCKQLFPKHIESQFGLTMSETIGQLDYLEHTGQLKTSYSGLQKLYYVNR</sequence>
<dbReference type="Gene3D" id="3.60.15.10">
    <property type="entry name" value="Ribonuclease Z/Hydroxyacylglutathione hydrolase-like"/>
    <property type="match status" value="1"/>
</dbReference>
<name>A0A931MUB3_9BACI</name>
<dbReference type="PANTHER" id="PTHR23131">
    <property type="entry name" value="ENDORIBONUCLEASE LACTB2"/>
    <property type="match status" value="1"/>
</dbReference>
<organism evidence="2 3">
    <name type="scientific">Halobacillus yeomjeoni</name>
    <dbReference type="NCBI Taxonomy" id="311194"/>
    <lineage>
        <taxon>Bacteria</taxon>
        <taxon>Bacillati</taxon>
        <taxon>Bacillota</taxon>
        <taxon>Bacilli</taxon>
        <taxon>Bacillales</taxon>
        <taxon>Bacillaceae</taxon>
        <taxon>Halobacillus</taxon>
    </lineage>
</organism>
<dbReference type="InterPro" id="IPR001279">
    <property type="entry name" value="Metallo-B-lactamas"/>
</dbReference>
<protein>
    <submittedName>
        <fullName evidence="2">MBL fold metallo-hydrolase</fullName>
    </submittedName>
</protein>
<dbReference type="Pfam" id="PF00753">
    <property type="entry name" value="Lactamase_B"/>
    <property type="match status" value="1"/>
</dbReference>
<evidence type="ECO:0000313" key="3">
    <source>
        <dbReference type="Proteomes" id="UP000614490"/>
    </source>
</evidence>
<dbReference type="EMBL" id="JADZSC010000001">
    <property type="protein sequence ID" value="MBH0229783.1"/>
    <property type="molecule type" value="Genomic_DNA"/>
</dbReference>
<feature type="domain" description="Metallo-beta-lactamase" evidence="1">
    <location>
        <begin position="21"/>
        <end position="234"/>
    </location>
</feature>
<dbReference type="Proteomes" id="UP000614490">
    <property type="component" value="Unassembled WGS sequence"/>
</dbReference>